<evidence type="ECO:0000313" key="3">
    <source>
        <dbReference type="Proteomes" id="UP000020681"/>
    </source>
</evidence>
<sequence length="78" mass="9238">MRLCHESIYQAVHQPNSRFLRPSRLAPHRRSPLRTGRDHRRAHHRQQRRRGRFQQSMLTIHDRLFPPVDRSEAGAPGG</sequence>
<organism evidence="2 3">
    <name type="scientific">Mycobacterium ulcerans str. Harvey</name>
    <dbReference type="NCBI Taxonomy" id="1299332"/>
    <lineage>
        <taxon>Bacteria</taxon>
        <taxon>Bacillati</taxon>
        <taxon>Actinomycetota</taxon>
        <taxon>Actinomycetes</taxon>
        <taxon>Mycobacteriales</taxon>
        <taxon>Mycobacteriaceae</taxon>
        <taxon>Mycobacterium</taxon>
        <taxon>Mycobacterium ulcerans group</taxon>
    </lineage>
</organism>
<feature type="compositionally biased region" description="Basic and acidic residues" evidence="1">
    <location>
        <begin position="60"/>
        <end position="72"/>
    </location>
</feature>
<gene>
    <name evidence="2" type="ORF">I551_5597</name>
</gene>
<dbReference type="EMBL" id="JAOL01000151">
    <property type="protein sequence ID" value="EUA88010.1"/>
    <property type="molecule type" value="Genomic_DNA"/>
</dbReference>
<feature type="region of interest" description="Disordered" evidence="1">
    <location>
        <begin position="20"/>
        <end position="78"/>
    </location>
</feature>
<feature type="compositionally biased region" description="Basic residues" evidence="1">
    <location>
        <begin position="26"/>
        <end position="52"/>
    </location>
</feature>
<keyword evidence="3" id="KW-1185">Reference proteome</keyword>
<evidence type="ECO:0000313" key="2">
    <source>
        <dbReference type="EMBL" id="EUA88010.1"/>
    </source>
</evidence>
<dbReference type="Proteomes" id="UP000020681">
    <property type="component" value="Unassembled WGS sequence"/>
</dbReference>
<evidence type="ECO:0000256" key="1">
    <source>
        <dbReference type="SAM" id="MobiDB-lite"/>
    </source>
</evidence>
<reference evidence="2 3" key="1">
    <citation type="submission" date="2014-01" db="EMBL/GenBank/DDBJ databases">
        <authorList>
            <person name="Dobos K."/>
            <person name="Lenaerts A."/>
            <person name="Ordway D."/>
            <person name="DeGroote M.A."/>
            <person name="Parker T."/>
            <person name="Sizemore C."/>
            <person name="Tallon L.J."/>
            <person name="Sadzewicz L.K."/>
            <person name="Sengamalay N."/>
            <person name="Fraser C.M."/>
            <person name="Hine E."/>
            <person name="Shefchek K.A."/>
            <person name="Das S.P."/>
            <person name="Tettelin H."/>
        </authorList>
    </citation>
    <scope>NUCLEOTIDE SEQUENCE [LARGE SCALE GENOMIC DNA]</scope>
    <source>
        <strain evidence="2 3">Harvey</strain>
    </source>
</reference>
<accession>A0ABN0QTG6</accession>
<comment type="caution">
    <text evidence="2">The sequence shown here is derived from an EMBL/GenBank/DDBJ whole genome shotgun (WGS) entry which is preliminary data.</text>
</comment>
<protein>
    <submittedName>
        <fullName evidence="2">Transposase</fullName>
    </submittedName>
</protein>
<name>A0ABN0QTG6_MYCUL</name>
<proteinExistence type="predicted"/>